<dbReference type="EMBL" id="MGEK01000035">
    <property type="protein sequence ID" value="OGL80987.1"/>
    <property type="molecule type" value="Genomic_DNA"/>
</dbReference>
<accession>A0A1F7UTI7</accession>
<organism evidence="1 2">
    <name type="scientific">Candidatus Uhrbacteria bacterium RIFCSPLOWO2_01_FULL_47_25</name>
    <dbReference type="NCBI Taxonomy" id="1802402"/>
    <lineage>
        <taxon>Bacteria</taxon>
        <taxon>Candidatus Uhriibacteriota</taxon>
    </lineage>
</organism>
<evidence type="ECO:0000313" key="1">
    <source>
        <dbReference type="EMBL" id="OGL80987.1"/>
    </source>
</evidence>
<protein>
    <submittedName>
        <fullName evidence="1">Uncharacterized protein</fullName>
    </submittedName>
</protein>
<evidence type="ECO:0000313" key="2">
    <source>
        <dbReference type="Proteomes" id="UP000176846"/>
    </source>
</evidence>
<reference evidence="1 2" key="1">
    <citation type="journal article" date="2016" name="Nat. Commun.">
        <title>Thousands of microbial genomes shed light on interconnected biogeochemical processes in an aquifer system.</title>
        <authorList>
            <person name="Anantharaman K."/>
            <person name="Brown C.T."/>
            <person name="Hug L.A."/>
            <person name="Sharon I."/>
            <person name="Castelle C.J."/>
            <person name="Probst A.J."/>
            <person name="Thomas B.C."/>
            <person name="Singh A."/>
            <person name="Wilkins M.J."/>
            <person name="Karaoz U."/>
            <person name="Brodie E.L."/>
            <person name="Williams K.H."/>
            <person name="Hubbard S.S."/>
            <person name="Banfield J.F."/>
        </authorList>
    </citation>
    <scope>NUCLEOTIDE SEQUENCE [LARGE SCALE GENOMIC DNA]</scope>
</reference>
<proteinExistence type="predicted"/>
<comment type="caution">
    <text evidence="1">The sequence shown here is derived from an EMBL/GenBank/DDBJ whole genome shotgun (WGS) entry which is preliminary data.</text>
</comment>
<name>A0A1F7UTI7_9BACT</name>
<gene>
    <name evidence="1" type="ORF">A2936_03325</name>
</gene>
<sequence>MNNTLKFVKKGVSIAVTSTTILWSVGIGTLAPLATHAAQPGQLIKGPTSSTVYYLGSDSKRYVFPNPTTYFSWYSDFSGVVTVSQSELESYSLGGNVTIRPGTKLVKITTDPKTYAVEPGGQLRHITSEAIATTLYGANVWGMVVDVPDYFFTNYKASTSPISTNTYPTGTLVKSATGTDIYYVDGSAKRMVTSAGLSGNMLQMANVVTAPDSVFNALTAGTNIAAQESTIWNVQGGATTGPVSTGTGLTVALASDTPASTVYAGGTAYNPALKVNLTASADGSVNVTGLTLTRMGVSTDSQIAGVAIFDQNGKRHGNFLSFSESKAALTFSSDPIIVPAGQTIGAMVKVNLPVNAALSGTVAIAVSSSADVKTTASVTGSFPVVANGFSMIPGTGSVGSLTVDAVTVHSNGQTDGTAVNINLGTVDQEITRFRLAAGAAEDILVKSLTLYNNGNANDGDLTNIDLVAPDGTILGTVTQTTNRYAVFTLATAYNIAKGTSRDLTVRADVVGGSTRTARFVLSNDYDLEIAGKDTGSGILPTAIVAGAVDSAFPIGDANGGSNSCPADAGDQCINKITVAEGTLLFAKANDSTSGNVSAGGTSIVFGKWEATAQGEDMELRTITWVPTYTTTFAGTLKFQVGGATVYSVAAASIPATTVADTNRALSSYPVLKTGVKTSITIVGDISSTATSGTTASFSLDLTQAKKLSTNVITDPSVAATAANTLTVSTAALSVAKNSSFSNTTVVAGQSEAKVGSYNITASSTEDIAVSSITVGLTNTTGVSNLMLKSGSTQLGSTTNTPAASNVISISNFSIPKGSTVTVDVYLTTNSSATTTEVSSITAVSATGKNSSVSVTASGLTATGQTIQFSTGGTLSIARDSTNTAVAQILHSGLVDQNLLAVRLSANNAEDIKVTNVQVTATSGATTLKDLKLYSGSTQIGTTTQLNGGVASFSGLTLIVSKDQTITVYVKGSTTTSSTIDSLAVVNLAVDYIEGLGVSGGSTIKPGTTLATTWTGTTAAVTTANLTVGSTAGFHRGDVLLVQSNVNGGSGSLGVVLSEPTLTTTLTAAVMTAVTTNAAGTVTKIGSGTWTVSDNSDAVTLAGTDTTVTSTKGFAVGDSVILSTGTDVALGVVSAISSSTQMTIKAIEAIGGNVDIVAKIGTDTVMTTATSTGTSATTYTAGTVGYTVAPLGTTVASTTGFSAGDMVILQNTTVAGSFGMVTAVASSTTMTVSANAASDFDADNDGTLDGTTVIARVGSANPSTTLSTTLATGIIDDDGVAVTATSTSGFGASDVVLAYNATDGVTLGRVSTLTSAIALTVIGAADTITTNVRLTRLPGAAAASNGMTIHDVEPTITANSSVTGGSSTGQSTQSVAAFDVKADGDRNMDVTALSVLISGSNQPYINVANYDLYNGATKLATSTVLSQAATVAGAQVLTGTSILLCSAVPNAAGEINLGSTANVTAAANKILVGDTIILYVSATQYISAKVTAKATGAVCNTTPDATDVTLTVSGSSTVGTAPTSSTAALTLKSYNVVFDSNSSTPLATQTITAGSTLTLTVKADTTNVRAGLAAGTTASYNVKVDGTQGSTGSLFWSYTPSGGTAVATQSVSDSYSVSGPTFTY</sequence>
<dbReference type="Proteomes" id="UP000176846">
    <property type="component" value="Unassembled WGS sequence"/>
</dbReference>